<feature type="compositionally biased region" description="Low complexity" evidence="1">
    <location>
        <begin position="106"/>
        <end position="125"/>
    </location>
</feature>
<keyword evidence="3" id="KW-1185">Reference proteome</keyword>
<organism evidence="2 3">
    <name type="scientific">Jaapia argillacea MUCL 33604</name>
    <dbReference type="NCBI Taxonomy" id="933084"/>
    <lineage>
        <taxon>Eukaryota</taxon>
        <taxon>Fungi</taxon>
        <taxon>Dikarya</taxon>
        <taxon>Basidiomycota</taxon>
        <taxon>Agaricomycotina</taxon>
        <taxon>Agaricomycetes</taxon>
        <taxon>Agaricomycetidae</taxon>
        <taxon>Jaapiales</taxon>
        <taxon>Jaapiaceae</taxon>
        <taxon>Jaapia</taxon>
    </lineage>
</organism>
<dbReference type="InParanoid" id="A0A067Q6D7"/>
<dbReference type="HOGENOM" id="CLU_672796_0_0_1"/>
<reference evidence="3" key="1">
    <citation type="journal article" date="2014" name="Proc. Natl. Acad. Sci. U.S.A.">
        <title>Extensive sampling of basidiomycete genomes demonstrates inadequacy of the white-rot/brown-rot paradigm for wood decay fungi.</title>
        <authorList>
            <person name="Riley R."/>
            <person name="Salamov A.A."/>
            <person name="Brown D.W."/>
            <person name="Nagy L.G."/>
            <person name="Floudas D."/>
            <person name="Held B.W."/>
            <person name="Levasseur A."/>
            <person name="Lombard V."/>
            <person name="Morin E."/>
            <person name="Otillar R."/>
            <person name="Lindquist E.A."/>
            <person name="Sun H."/>
            <person name="LaButti K.M."/>
            <person name="Schmutz J."/>
            <person name="Jabbour D."/>
            <person name="Luo H."/>
            <person name="Baker S.E."/>
            <person name="Pisabarro A.G."/>
            <person name="Walton J.D."/>
            <person name="Blanchette R.A."/>
            <person name="Henrissat B."/>
            <person name="Martin F."/>
            <person name="Cullen D."/>
            <person name="Hibbett D.S."/>
            <person name="Grigoriev I.V."/>
        </authorList>
    </citation>
    <scope>NUCLEOTIDE SEQUENCE [LARGE SCALE GENOMIC DNA]</scope>
    <source>
        <strain evidence="3">MUCL 33604</strain>
    </source>
</reference>
<sequence length="409" mass="44564">MASSTRFRLRNRDIEPYSQPSPSKDYPQTKKRNMVTAAPWQVEILKTMFEKTQYPTEDEKKLAVEQSGLHRNPKKRRASKTKKGSSSNISVPSTIAESDPSPPASPVGNNFPPSSSSSASVLSQPSQSLPSFMFPTLPDLYQPHFLPNGVFSSATESFYGAPWSTKPPHMSSHSLLESTAVSESQKIPFRQFTEKGDVDPMMEEHRLPTSHPSSLSEVQAVHDIASLLFSPVHKWPTTIHNAAPTSTLRTSHTFSAFSGEQFRVSRSSNTQAAIPKESALLNPPPISMAFSSWASSPNVRPAGFPVSFPARLSDVLNANKRLRTAYLAELGVCAGQSVISPHQGLERSAHAPPAVGEANTAPVSRSDAHEAEESDDDAHEAITPQDEISIHFPSPKLDFEDPQTESLSG</sequence>
<feature type="compositionally biased region" description="Basic residues" evidence="1">
    <location>
        <begin position="71"/>
        <end position="83"/>
    </location>
</feature>
<feature type="region of interest" description="Disordered" evidence="1">
    <location>
        <begin position="344"/>
        <end position="409"/>
    </location>
</feature>
<dbReference type="InterPro" id="IPR001356">
    <property type="entry name" value="HD"/>
</dbReference>
<dbReference type="OrthoDB" id="3259691at2759"/>
<proteinExistence type="predicted"/>
<accession>A0A067Q6D7</accession>
<dbReference type="GO" id="GO:0003677">
    <property type="term" value="F:DNA binding"/>
    <property type="evidence" value="ECO:0007669"/>
    <property type="project" value="InterPro"/>
</dbReference>
<dbReference type="InterPro" id="IPR009057">
    <property type="entry name" value="Homeodomain-like_sf"/>
</dbReference>
<dbReference type="EMBL" id="KL197711">
    <property type="protein sequence ID" value="KDQ62613.1"/>
    <property type="molecule type" value="Genomic_DNA"/>
</dbReference>
<dbReference type="CDD" id="cd00086">
    <property type="entry name" value="homeodomain"/>
    <property type="match status" value="1"/>
</dbReference>
<evidence type="ECO:0008006" key="4">
    <source>
        <dbReference type="Google" id="ProtNLM"/>
    </source>
</evidence>
<protein>
    <recommendedName>
        <fullName evidence="4">Homeobox domain-containing protein</fullName>
    </recommendedName>
</protein>
<dbReference type="Gene3D" id="1.10.10.60">
    <property type="entry name" value="Homeodomain-like"/>
    <property type="match status" value="1"/>
</dbReference>
<dbReference type="AlphaFoldDB" id="A0A067Q6D7"/>
<evidence type="ECO:0000313" key="2">
    <source>
        <dbReference type="EMBL" id="KDQ62613.1"/>
    </source>
</evidence>
<feature type="region of interest" description="Disordered" evidence="1">
    <location>
        <begin position="53"/>
        <end position="125"/>
    </location>
</feature>
<dbReference type="Proteomes" id="UP000027265">
    <property type="component" value="Unassembled WGS sequence"/>
</dbReference>
<feature type="compositionally biased region" description="Polar residues" evidence="1">
    <location>
        <begin position="84"/>
        <end position="96"/>
    </location>
</feature>
<evidence type="ECO:0000313" key="3">
    <source>
        <dbReference type="Proteomes" id="UP000027265"/>
    </source>
</evidence>
<gene>
    <name evidence="2" type="ORF">JAAARDRAFT_44906</name>
</gene>
<dbReference type="SUPFAM" id="SSF46689">
    <property type="entry name" value="Homeodomain-like"/>
    <property type="match status" value="1"/>
</dbReference>
<name>A0A067Q6D7_9AGAM</name>
<evidence type="ECO:0000256" key="1">
    <source>
        <dbReference type="SAM" id="MobiDB-lite"/>
    </source>
</evidence>
<feature type="region of interest" description="Disordered" evidence="1">
    <location>
        <begin position="1"/>
        <end position="34"/>
    </location>
</feature>